<evidence type="ECO:0000259" key="5">
    <source>
        <dbReference type="SMART" id="SM00563"/>
    </source>
</evidence>
<dbReference type="PANTHER" id="PTHR10434">
    <property type="entry name" value="1-ACYL-SN-GLYCEROL-3-PHOSPHATE ACYLTRANSFERASE"/>
    <property type="match status" value="1"/>
</dbReference>
<name>A0A1B7VWQ4_APHFL</name>
<keyword evidence="4" id="KW-0444">Lipid biosynthesis</keyword>
<dbReference type="EC" id="2.3.1.51" evidence="4"/>
<evidence type="ECO:0000256" key="3">
    <source>
        <dbReference type="ARBA" id="ARBA00023315"/>
    </source>
</evidence>
<comment type="catalytic activity">
    <reaction evidence="4">
        <text>a 1-acyl-sn-glycero-3-phosphate + an acyl-CoA = a 1,2-diacyl-sn-glycero-3-phosphate + CoA</text>
        <dbReference type="Rhea" id="RHEA:19709"/>
        <dbReference type="ChEBI" id="CHEBI:57287"/>
        <dbReference type="ChEBI" id="CHEBI:57970"/>
        <dbReference type="ChEBI" id="CHEBI:58342"/>
        <dbReference type="ChEBI" id="CHEBI:58608"/>
        <dbReference type="EC" id="2.3.1.51"/>
    </reaction>
</comment>
<dbReference type="Proteomes" id="UP000092382">
    <property type="component" value="Unassembled WGS sequence"/>
</dbReference>
<proteinExistence type="inferred from homology"/>
<dbReference type="NCBIfam" id="TIGR00530">
    <property type="entry name" value="AGP_acyltrn"/>
    <property type="match status" value="1"/>
</dbReference>
<dbReference type="PATRIC" id="fig|1710894.3.peg.4153"/>
<gene>
    <name evidence="6" type="ORF">AN481_10410</name>
</gene>
<dbReference type="InterPro" id="IPR002123">
    <property type="entry name" value="Plipid/glycerol_acylTrfase"/>
</dbReference>
<dbReference type="SMART" id="SM00563">
    <property type="entry name" value="PlsC"/>
    <property type="match status" value="1"/>
</dbReference>
<dbReference type="InterPro" id="IPR004552">
    <property type="entry name" value="AGP_acyltrans"/>
</dbReference>
<keyword evidence="3 4" id="KW-0012">Acyltransferase</keyword>
<dbReference type="GO" id="GO:0003841">
    <property type="term" value="F:1-acylglycerol-3-phosphate O-acyltransferase activity"/>
    <property type="evidence" value="ECO:0007669"/>
    <property type="project" value="UniProtKB-UniRule"/>
</dbReference>
<feature type="domain" description="Phospholipid/glycerol acyltransferase" evidence="5">
    <location>
        <begin position="46"/>
        <end position="158"/>
    </location>
</feature>
<dbReference type="AlphaFoldDB" id="A0A1B7VWQ4"/>
<dbReference type="EMBL" id="LJOY01000030">
    <property type="protein sequence ID" value="OBQ25394.1"/>
    <property type="molecule type" value="Genomic_DNA"/>
</dbReference>
<dbReference type="SUPFAM" id="SSF69593">
    <property type="entry name" value="Glycerol-3-phosphate (1)-acyltransferase"/>
    <property type="match status" value="1"/>
</dbReference>
<keyword evidence="4" id="KW-0594">Phospholipid biosynthesis</keyword>
<evidence type="ECO:0000256" key="2">
    <source>
        <dbReference type="ARBA" id="ARBA00022679"/>
    </source>
</evidence>
<comment type="similarity">
    <text evidence="1 4">Belongs to the 1-acyl-sn-glycerol-3-phosphate acyltransferase family.</text>
</comment>
<evidence type="ECO:0000313" key="7">
    <source>
        <dbReference type="Proteomes" id="UP000092382"/>
    </source>
</evidence>
<sequence length="212" mass="23241">MTRTREPLISLALYHAFKWSVISPLLHTYFRGKIYGAENVPQSGPLIVVSNHASYFDPPIVSTSVLRPVAYMAKEELFKVPVLAQAIKLYGAYPVSRGSADRNAIRSALEYLDNGWAVGVFLEGTRTPDGRIHDPKRGAALLAAKAKAPFLPVCLWGSEKILQPGSSLPCSVPLTIRIGQLIDAPSSTKKEELEMVTQRCANAINEMHDLGR</sequence>
<reference evidence="6 7" key="1">
    <citation type="submission" date="2015-09" db="EMBL/GenBank/DDBJ databases">
        <title>Whole genome shotgun sequence assembly of Aphanizomenon flos-aquae UKL13.</title>
        <authorList>
            <person name="Driscoll C."/>
        </authorList>
    </citation>
    <scope>NUCLEOTIDE SEQUENCE [LARGE SCALE GENOMIC DNA]</scope>
    <source>
        <strain evidence="6">MDT13</strain>
    </source>
</reference>
<dbReference type="GO" id="GO:0016020">
    <property type="term" value="C:membrane"/>
    <property type="evidence" value="ECO:0007669"/>
    <property type="project" value="InterPro"/>
</dbReference>
<dbReference type="STRING" id="1803587.GCA_001593825_01198"/>
<dbReference type="PANTHER" id="PTHR10434:SF11">
    <property type="entry name" value="1-ACYL-SN-GLYCEROL-3-PHOSPHATE ACYLTRANSFERASE"/>
    <property type="match status" value="1"/>
</dbReference>
<comment type="domain">
    <text evidence="4">The HXXXXD motif is essential for acyltransferase activity and may constitute the binding site for the phosphate moiety of the glycerol-3-phosphate.</text>
</comment>
<comment type="caution">
    <text evidence="6">The sequence shown here is derived from an EMBL/GenBank/DDBJ whole genome shotgun (WGS) entry which is preliminary data.</text>
</comment>
<dbReference type="Pfam" id="PF01553">
    <property type="entry name" value="Acyltransferase"/>
    <property type="match status" value="1"/>
</dbReference>
<organism evidence="6 7">
    <name type="scientific">Aphanizomenon flos-aquae LD13</name>
    <dbReference type="NCBI Taxonomy" id="1710894"/>
    <lineage>
        <taxon>Bacteria</taxon>
        <taxon>Bacillati</taxon>
        <taxon>Cyanobacteriota</taxon>
        <taxon>Cyanophyceae</taxon>
        <taxon>Nostocales</taxon>
        <taxon>Aphanizomenonaceae</taxon>
        <taxon>Aphanizomenon</taxon>
    </lineage>
</organism>
<evidence type="ECO:0000256" key="4">
    <source>
        <dbReference type="RuleBase" id="RU361267"/>
    </source>
</evidence>
<accession>A0A1B7VWQ4</accession>
<dbReference type="CDD" id="cd07989">
    <property type="entry name" value="LPLAT_AGPAT-like"/>
    <property type="match status" value="1"/>
</dbReference>
<keyword evidence="4" id="KW-1208">Phospholipid metabolism</keyword>
<dbReference type="GO" id="GO:0006654">
    <property type="term" value="P:phosphatidic acid biosynthetic process"/>
    <property type="evidence" value="ECO:0007669"/>
    <property type="project" value="TreeGrafter"/>
</dbReference>
<protein>
    <recommendedName>
        <fullName evidence="4">1-acyl-sn-glycerol-3-phosphate acyltransferase</fullName>
        <ecNumber evidence="4">2.3.1.51</ecNumber>
    </recommendedName>
</protein>
<keyword evidence="4" id="KW-0443">Lipid metabolism</keyword>
<evidence type="ECO:0000256" key="1">
    <source>
        <dbReference type="ARBA" id="ARBA00008655"/>
    </source>
</evidence>
<evidence type="ECO:0000313" key="6">
    <source>
        <dbReference type="EMBL" id="OBQ25394.1"/>
    </source>
</evidence>
<keyword evidence="2 4" id="KW-0808">Transferase</keyword>